<evidence type="ECO:0000256" key="4">
    <source>
        <dbReference type="ARBA" id="ARBA00022786"/>
    </source>
</evidence>
<sequence>MLGSLEPLDLGVQILYHFRCPISLELMCDPVTVCTGQTYDRASIESWVATGNTTCPVTRAPLTDFTPIPNHTLRRLIQDWCVANRSFGVQRIPTPKQPAEPGLVRNLLSQASSHSNPYNSRLSALRRLRGLARDSDKNRSVISSHNVHEILINILFSNINSDSSLELNHESLALLIMFPLGESDCMAIASDADKVTYLANLLFHSSIEVRVNSAALIEIVLAAMRSQLLRAQISNVDEVFEGVIEILRNVQSYPRGLKDGIKTLFALYGNGGMIAGSCPNRAESAAMSTTSRSLILVNFFPDSPDFTKACKHNSAPFRWKRWPNFIAVDFYKRSDGGGAPAAVDVANGHLVCGCGNIVQCKENMTFGACELPEPSATPASRPAHESSCAYTNRRFIQLWWLLGAALVTILYSL</sequence>
<evidence type="ECO:0000313" key="7">
    <source>
        <dbReference type="EMBL" id="KAH7575265.1"/>
    </source>
</evidence>
<comment type="pathway">
    <text evidence="2 5">Protein modification; protein ubiquitination.</text>
</comment>
<dbReference type="SUPFAM" id="SSF48371">
    <property type="entry name" value="ARM repeat"/>
    <property type="match status" value="1"/>
</dbReference>
<dbReference type="InterPro" id="IPR058678">
    <property type="entry name" value="ARM_PUB"/>
</dbReference>
<dbReference type="Pfam" id="PF04564">
    <property type="entry name" value="U-box"/>
    <property type="match status" value="1"/>
</dbReference>
<dbReference type="Pfam" id="PF26178">
    <property type="entry name" value="PI-PLC_cat"/>
    <property type="match status" value="1"/>
</dbReference>
<keyword evidence="4 5" id="KW-0833">Ubl conjugation pathway</keyword>
<evidence type="ECO:0000256" key="3">
    <source>
        <dbReference type="ARBA" id="ARBA00022679"/>
    </source>
</evidence>
<comment type="function">
    <text evidence="5">Functions as an E3 ubiquitin ligase.</text>
</comment>
<dbReference type="InterPro" id="IPR045210">
    <property type="entry name" value="RING-Ubox_PUB"/>
</dbReference>
<dbReference type="SUPFAM" id="SSF57850">
    <property type="entry name" value="RING/U-box"/>
    <property type="match status" value="1"/>
</dbReference>
<dbReference type="InterPro" id="IPR013083">
    <property type="entry name" value="Znf_RING/FYVE/PHD"/>
</dbReference>
<reference evidence="7 8" key="1">
    <citation type="submission" date="2021-02" db="EMBL/GenBank/DDBJ databases">
        <title>Plant Genome Project.</title>
        <authorList>
            <person name="Zhang R.-G."/>
        </authorList>
    </citation>
    <scope>NUCLEOTIDE SEQUENCE [LARGE SCALE GENOMIC DNA]</scope>
    <source>
        <tissue evidence="7">Leaves</tissue>
    </source>
</reference>
<evidence type="ECO:0000313" key="8">
    <source>
        <dbReference type="Proteomes" id="UP000827721"/>
    </source>
</evidence>
<dbReference type="EMBL" id="JAFEMO010000002">
    <property type="protein sequence ID" value="KAH7575265.1"/>
    <property type="molecule type" value="Genomic_DNA"/>
</dbReference>
<proteinExistence type="predicted"/>
<accession>A0ABQ8IF54</accession>
<dbReference type="InterPro" id="IPR003613">
    <property type="entry name" value="Ubox_domain"/>
</dbReference>
<dbReference type="Gene3D" id="3.30.40.10">
    <property type="entry name" value="Zinc/RING finger domain, C3HC4 (zinc finger)"/>
    <property type="match status" value="1"/>
</dbReference>
<dbReference type="EC" id="2.3.2.27" evidence="5"/>
<dbReference type="InterPro" id="IPR045185">
    <property type="entry name" value="PUB22/23/24-like"/>
</dbReference>
<dbReference type="SUPFAM" id="SSF51695">
    <property type="entry name" value="PLC-like phosphodiesterases"/>
    <property type="match status" value="1"/>
</dbReference>
<dbReference type="PANTHER" id="PTHR22849">
    <property type="entry name" value="WDSAM1 PROTEIN"/>
    <property type="match status" value="1"/>
</dbReference>
<comment type="caution">
    <text evidence="7">The sequence shown here is derived from an EMBL/GenBank/DDBJ whole genome shotgun (WGS) entry which is preliminary data.</text>
</comment>
<comment type="catalytic activity">
    <reaction evidence="1 5">
        <text>S-ubiquitinyl-[E2 ubiquitin-conjugating enzyme]-L-cysteine + [acceptor protein]-L-lysine = [E2 ubiquitin-conjugating enzyme]-L-cysteine + N(6)-ubiquitinyl-[acceptor protein]-L-lysine.</text>
        <dbReference type="EC" id="2.3.2.27"/>
    </reaction>
</comment>
<keyword evidence="8" id="KW-1185">Reference proteome</keyword>
<dbReference type="Proteomes" id="UP000827721">
    <property type="component" value="Unassembled WGS sequence"/>
</dbReference>
<dbReference type="InterPro" id="IPR016024">
    <property type="entry name" value="ARM-type_fold"/>
</dbReference>
<gene>
    <name evidence="7" type="ORF">JRO89_XS02G0072500</name>
</gene>
<evidence type="ECO:0000259" key="6">
    <source>
        <dbReference type="PROSITE" id="PS51698"/>
    </source>
</evidence>
<dbReference type="CDD" id="cd16664">
    <property type="entry name" value="RING-Ubox_PUB"/>
    <property type="match status" value="1"/>
</dbReference>
<name>A0ABQ8IF54_9ROSI</name>
<keyword evidence="3 5" id="KW-0808">Transferase</keyword>
<dbReference type="PANTHER" id="PTHR22849:SF112">
    <property type="entry name" value="U-BOX DOMAIN-CONTAINING PROTEIN 26"/>
    <property type="match status" value="1"/>
</dbReference>
<dbReference type="InterPro" id="IPR017946">
    <property type="entry name" value="PLC-like_Pdiesterase_TIM-brl"/>
</dbReference>
<evidence type="ECO:0000256" key="5">
    <source>
        <dbReference type="RuleBase" id="RU369093"/>
    </source>
</evidence>
<organism evidence="7 8">
    <name type="scientific">Xanthoceras sorbifolium</name>
    <dbReference type="NCBI Taxonomy" id="99658"/>
    <lineage>
        <taxon>Eukaryota</taxon>
        <taxon>Viridiplantae</taxon>
        <taxon>Streptophyta</taxon>
        <taxon>Embryophyta</taxon>
        <taxon>Tracheophyta</taxon>
        <taxon>Spermatophyta</taxon>
        <taxon>Magnoliopsida</taxon>
        <taxon>eudicotyledons</taxon>
        <taxon>Gunneridae</taxon>
        <taxon>Pentapetalae</taxon>
        <taxon>rosids</taxon>
        <taxon>malvids</taxon>
        <taxon>Sapindales</taxon>
        <taxon>Sapindaceae</taxon>
        <taxon>Xanthoceroideae</taxon>
        <taxon>Xanthoceras</taxon>
    </lineage>
</organism>
<protein>
    <recommendedName>
        <fullName evidence="5 6">U-box domain-containing protein</fullName>
        <ecNumber evidence="5">2.3.2.27</ecNumber>
    </recommendedName>
    <alternativeName>
        <fullName evidence="5">RING-type E3 ubiquitin transferase PUB</fullName>
    </alternativeName>
</protein>
<dbReference type="Gene3D" id="1.25.10.10">
    <property type="entry name" value="Leucine-rich Repeat Variant"/>
    <property type="match status" value="1"/>
</dbReference>
<feature type="domain" description="U-box" evidence="6">
    <location>
        <begin position="13"/>
        <end position="87"/>
    </location>
</feature>
<dbReference type="InterPro" id="IPR011989">
    <property type="entry name" value="ARM-like"/>
</dbReference>
<dbReference type="SMART" id="SM00504">
    <property type="entry name" value="Ubox"/>
    <property type="match status" value="1"/>
</dbReference>
<dbReference type="PROSITE" id="PS51698">
    <property type="entry name" value="U_BOX"/>
    <property type="match status" value="1"/>
</dbReference>
<evidence type="ECO:0000256" key="1">
    <source>
        <dbReference type="ARBA" id="ARBA00000900"/>
    </source>
</evidence>
<dbReference type="Pfam" id="PF25598">
    <property type="entry name" value="ARM_PUB"/>
    <property type="match status" value="1"/>
</dbReference>
<evidence type="ECO:0000256" key="2">
    <source>
        <dbReference type="ARBA" id="ARBA00004906"/>
    </source>
</evidence>